<dbReference type="Proteomes" id="UP000235589">
    <property type="component" value="Chromosome"/>
</dbReference>
<name>A0A2K9P5E5_9FIRM</name>
<feature type="domain" description="Glyoxalase-like" evidence="1">
    <location>
        <begin position="12"/>
        <end position="127"/>
    </location>
</feature>
<sequence length="141" mass="15872">MSDKLKIKMYAFTVDCKEPYELAKFYADLLKWEIVFNDDNYACVGAPGTEQGAYPGITFQKNTDYQPPVWPAEPDAQQTMAHLDFAVNDLEKSVQYAIDCGAIPASKQFSDGWRVMLDPEGHPFCLCQMKSLIESANFALL</sequence>
<keyword evidence="2" id="KW-0560">Oxidoreductase</keyword>
<dbReference type="OrthoDB" id="1645442at2"/>
<accession>A0A2K9P5E5</accession>
<dbReference type="PANTHER" id="PTHR35908:SF1">
    <property type="entry name" value="CONSERVED PROTEIN"/>
    <property type="match status" value="1"/>
</dbReference>
<evidence type="ECO:0000313" key="3">
    <source>
        <dbReference type="Proteomes" id="UP000235589"/>
    </source>
</evidence>
<keyword evidence="3" id="KW-1185">Reference proteome</keyword>
<dbReference type="RefSeq" id="WP_102366053.1">
    <property type="nucleotide sequence ID" value="NZ_CP020991.1"/>
</dbReference>
<dbReference type="AlphaFoldDB" id="A0A2K9P5E5"/>
<gene>
    <name evidence="2" type="ORF">B9O19_01734</name>
</gene>
<dbReference type="Gene3D" id="3.10.180.10">
    <property type="entry name" value="2,3-Dihydroxybiphenyl 1,2-Dioxygenase, domain 1"/>
    <property type="match status" value="1"/>
</dbReference>
<dbReference type="EMBL" id="CP020991">
    <property type="protein sequence ID" value="AUO19888.1"/>
    <property type="molecule type" value="Genomic_DNA"/>
</dbReference>
<dbReference type="KEGG" id="mpec:B9O19_01734"/>
<organism evidence="2 3">
    <name type="scientific">Monoglobus pectinilyticus</name>
    <dbReference type="NCBI Taxonomy" id="1981510"/>
    <lineage>
        <taxon>Bacteria</taxon>
        <taxon>Bacillati</taxon>
        <taxon>Bacillota</taxon>
        <taxon>Clostridia</taxon>
        <taxon>Monoglobales</taxon>
        <taxon>Monoglobaceae</taxon>
        <taxon>Monoglobus</taxon>
    </lineage>
</organism>
<protein>
    <submittedName>
        <fullName evidence="2">Glyoxalase/bleomycin resistance protein/dioxygenase</fullName>
    </submittedName>
</protein>
<proteinExistence type="predicted"/>
<evidence type="ECO:0000313" key="2">
    <source>
        <dbReference type="EMBL" id="AUO19888.1"/>
    </source>
</evidence>
<dbReference type="SUPFAM" id="SSF54593">
    <property type="entry name" value="Glyoxalase/Bleomycin resistance protein/Dihydroxybiphenyl dioxygenase"/>
    <property type="match status" value="1"/>
</dbReference>
<dbReference type="InterPro" id="IPR029068">
    <property type="entry name" value="Glyas_Bleomycin-R_OHBP_Dase"/>
</dbReference>
<reference evidence="2 3" key="1">
    <citation type="submission" date="2017-04" db="EMBL/GenBank/DDBJ databases">
        <title>Monoglobus pectinilyticus 14 draft genome.</title>
        <authorList>
            <person name="Kim C."/>
            <person name="Rosendale D.I."/>
            <person name="Kelly W.J."/>
            <person name="Tannock G.W."/>
            <person name="Patchett M.L."/>
            <person name="Jordens J.Z."/>
        </authorList>
    </citation>
    <scope>NUCLEOTIDE SEQUENCE [LARGE SCALE GENOMIC DNA]</scope>
    <source>
        <strain evidence="2 3">14</strain>
    </source>
</reference>
<evidence type="ECO:0000259" key="1">
    <source>
        <dbReference type="Pfam" id="PF18029"/>
    </source>
</evidence>
<dbReference type="InterPro" id="IPR041581">
    <property type="entry name" value="Glyoxalase_6"/>
</dbReference>
<dbReference type="GeneID" id="98063121"/>
<dbReference type="PANTHER" id="PTHR35908">
    <property type="entry name" value="HYPOTHETICAL FUSION PROTEIN"/>
    <property type="match status" value="1"/>
</dbReference>
<dbReference type="GO" id="GO:0051213">
    <property type="term" value="F:dioxygenase activity"/>
    <property type="evidence" value="ECO:0007669"/>
    <property type="project" value="UniProtKB-KW"/>
</dbReference>
<dbReference type="Pfam" id="PF18029">
    <property type="entry name" value="Glyoxalase_6"/>
    <property type="match status" value="1"/>
</dbReference>
<keyword evidence="2" id="KW-0223">Dioxygenase</keyword>